<dbReference type="Pfam" id="PF01734">
    <property type="entry name" value="Patatin"/>
    <property type="match status" value="1"/>
</dbReference>
<dbReference type="FunFam" id="3.40.1090.10:FF:000017">
    <property type="entry name" value="Patatin-like phospholipase domain-containing protein 2"/>
    <property type="match status" value="1"/>
</dbReference>
<dbReference type="PANTHER" id="PTHR12406:SF41">
    <property type="entry name" value="BRUMMER, ISOFORM B-RELATED"/>
    <property type="match status" value="1"/>
</dbReference>
<evidence type="ECO:0000256" key="2">
    <source>
        <dbReference type="ARBA" id="ARBA00022801"/>
    </source>
</evidence>
<dbReference type="GO" id="GO:0005737">
    <property type="term" value="C:cytoplasm"/>
    <property type="evidence" value="ECO:0000318"/>
    <property type="project" value="GO_Central"/>
</dbReference>
<dbReference type="InterPro" id="IPR016035">
    <property type="entry name" value="Acyl_Trfase/lysoPLipase"/>
</dbReference>
<evidence type="ECO:0000259" key="5">
    <source>
        <dbReference type="PROSITE" id="PS51635"/>
    </source>
</evidence>
<dbReference type="Proteomes" id="UP000001554">
    <property type="component" value="Chromosome 4"/>
</dbReference>
<feature type="active site" description="Nucleophile" evidence="4">
    <location>
        <position position="38"/>
    </location>
</feature>
<dbReference type="GO" id="GO:0010898">
    <property type="term" value="P:positive regulation of triglyceride catabolic process"/>
    <property type="evidence" value="ECO:0007669"/>
    <property type="project" value="InterPro"/>
</dbReference>
<proteinExistence type="predicted"/>
<feature type="short sequence motif" description="DGA/G" evidence="4">
    <location>
        <begin position="157"/>
        <end position="159"/>
    </location>
</feature>
<dbReference type="InterPro" id="IPR033562">
    <property type="entry name" value="PLPL"/>
</dbReference>
<feature type="domain" description="PNPLA" evidence="5">
    <location>
        <begin position="3"/>
        <end position="170"/>
    </location>
</feature>
<dbReference type="AlphaFoldDB" id="A0A9J7MN79"/>
<dbReference type="GO" id="GO:0055088">
    <property type="term" value="P:lipid homeostasis"/>
    <property type="evidence" value="ECO:0000318"/>
    <property type="project" value="GO_Central"/>
</dbReference>
<dbReference type="OMA" id="EMKWFSC"/>
<sequence>MNISFSGCGFLGMYHVGVASCIIQHAPNLQLQKLGGASAGALSAAMLLFGCDLRECTDSVLRLATQARKRVLGPMHPSFRLVKTLREGMRRVFPPNAHEIASGRLCLSVTRVCDGQNVILDQFDTREELIQALICSAFVPVYCGLVPPMFKGTRYVDGGLSDNCPHLGKNTINVSPFSGEADICPVDKLSNNLLNFSMTNTSIQFTTTNMWRMAIAFFPPEPEVLQEICRQGFNDALRFLRENDLIGCMRHVSSVKSMSEAFSDYSGRSTSECSNDSSAEVFVEIDRDRREETATQEKEDCSECKSEIHHANKQTLPTQVLDVFQEANRKGILQSILNSHMASFVSVVTLPYILPFETAFNYTLRFAEWAPEETAYYLKKLLKHLESRVEVQACQLKEKVMDLGSKSTYSQQLTDCRLVVFLKRLLDELHRRGVISWRGLPATDSSPLWDNMAESSLLSLECPEDVVVLNDNPTFRHRPRFYFDDILDNSEIWDMDTLLTFVDTQDYIVHRVDWVDAVVASYYSKTIDGNLDDCKELEVSISEDEGIASLADSTEVAFLYNSKL</sequence>
<dbReference type="PROSITE" id="PS51635">
    <property type="entry name" value="PNPLA"/>
    <property type="match status" value="1"/>
</dbReference>
<protein>
    <recommendedName>
        <fullName evidence="1">triacylglycerol lipase</fullName>
        <ecNumber evidence="1">3.1.1.3</ecNumber>
    </recommendedName>
</protein>
<dbReference type="FunFam" id="3.40.1090.10:FF:000003">
    <property type="entry name" value="Patatin-like phospholipase domain-containing protein 2"/>
    <property type="match status" value="1"/>
</dbReference>
<evidence type="ECO:0000313" key="6">
    <source>
        <dbReference type="Proteomes" id="UP000001554"/>
    </source>
</evidence>
<keyword evidence="2 4" id="KW-0378">Hydrolase</keyword>
<reference evidence="6" key="1">
    <citation type="journal article" date="2020" name="Nat. Ecol. Evol.">
        <title>Deeply conserved synteny resolves early events in vertebrate evolution.</title>
        <authorList>
            <person name="Simakov O."/>
            <person name="Marletaz F."/>
            <person name="Yue J.X."/>
            <person name="O'Connell B."/>
            <person name="Jenkins J."/>
            <person name="Brandt A."/>
            <person name="Calef R."/>
            <person name="Tung C.H."/>
            <person name="Huang T.K."/>
            <person name="Schmutz J."/>
            <person name="Satoh N."/>
            <person name="Yu J.K."/>
            <person name="Putnam N.H."/>
            <person name="Green R.E."/>
            <person name="Rokhsar D.S."/>
        </authorList>
    </citation>
    <scope>NUCLEOTIDE SEQUENCE [LARGE SCALE GENOMIC DNA]</scope>
    <source>
        <strain evidence="6">S238N-H82</strain>
    </source>
</reference>
<dbReference type="KEGG" id="bfo:118413925"/>
<dbReference type="GeneID" id="118413925"/>
<evidence type="ECO:0000256" key="1">
    <source>
        <dbReference type="ARBA" id="ARBA00013279"/>
    </source>
</evidence>
<reference evidence="7" key="2">
    <citation type="submission" date="2025-08" db="UniProtKB">
        <authorList>
            <consortium name="RefSeq"/>
        </authorList>
    </citation>
    <scope>IDENTIFICATION</scope>
    <source>
        <strain evidence="7">S238N-H82</strain>
        <tissue evidence="7">Testes</tissue>
    </source>
</reference>
<dbReference type="GO" id="GO:0016020">
    <property type="term" value="C:membrane"/>
    <property type="evidence" value="ECO:0000318"/>
    <property type="project" value="GO_Central"/>
</dbReference>
<keyword evidence="6" id="KW-1185">Reference proteome</keyword>
<dbReference type="EC" id="3.1.1.3" evidence="1"/>
<dbReference type="Gene3D" id="3.40.1090.10">
    <property type="entry name" value="Cytosolic phospholipase A2 catalytic domain"/>
    <property type="match status" value="1"/>
</dbReference>
<feature type="short sequence motif" description="GXGXXG" evidence="4">
    <location>
        <begin position="7"/>
        <end position="12"/>
    </location>
</feature>
<accession>A0A9J7MN79</accession>
<keyword evidence="4" id="KW-0442">Lipid degradation</keyword>
<feature type="short sequence motif" description="GXSXG" evidence="4">
    <location>
        <begin position="36"/>
        <end position="40"/>
    </location>
</feature>
<evidence type="ECO:0000256" key="4">
    <source>
        <dbReference type="PROSITE-ProRule" id="PRU01161"/>
    </source>
</evidence>
<evidence type="ECO:0000313" key="7">
    <source>
        <dbReference type="RefSeq" id="XP_035673476.1"/>
    </source>
</evidence>
<dbReference type="SUPFAM" id="SSF52151">
    <property type="entry name" value="FabD/lysophospholipase-like"/>
    <property type="match status" value="1"/>
</dbReference>
<evidence type="ECO:0000256" key="3">
    <source>
        <dbReference type="ARBA" id="ARBA00023098"/>
    </source>
</evidence>
<organism evidence="6 7">
    <name type="scientific">Branchiostoma floridae</name>
    <name type="common">Florida lancelet</name>
    <name type="synonym">Amphioxus</name>
    <dbReference type="NCBI Taxonomy" id="7739"/>
    <lineage>
        <taxon>Eukaryota</taxon>
        <taxon>Metazoa</taxon>
        <taxon>Chordata</taxon>
        <taxon>Cephalochordata</taxon>
        <taxon>Leptocardii</taxon>
        <taxon>Amphioxiformes</taxon>
        <taxon>Branchiostomatidae</taxon>
        <taxon>Branchiostoma</taxon>
    </lineage>
</organism>
<name>A0A9J7MN79_BRAFL</name>
<dbReference type="GO" id="GO:0004806">
    <property type="term" value="F:triacylglycerol lipase activity"/>
    <property type="evidence" value="ECO:0000318"/>
    <property type="project" value="GO_Central"/>
</dbReference>
<dbReference type="GO" id="GO:0019433">
    <property type="term" value="P:triglyceride catabolic process"/>
    <property type="evidence" value="ECO:0000318"/>
    <property type="project" value="GO_Central"/>
</dbReference>
<dbReference type="GO" id="GO:0005811">
    <property type="term" value="C:lipid droplet"/>
    <property type="evidence" value="ECO:0000318"/>
    <property type="project" value="GO_Central"/>
</dbReference>
<dbReference type="PANTHER" id="PTHR12406">
    <property type="entry name" value="CALCIUM-INDEPENDENT PHOSPHOLIPASE A2 IPLA2 -RELATED"/>
    <property type="match status" value="1"/>
</dbReference>
<dbReference type="OrthoDB" id="197155at2759"/>
<dbReference type="InterPro" id="IPR033903">
    <property type="entry name" value="PNPLA2"/>
</dbReference>
<feature type="active site" description="Proton acceptor" evidence="4">
    <location>
        <position position="157"/>
    </location>
</feature>
<dbReference type="RefSeq" id="XP_035673476.1">
    <property type="nucleotide sequence ID" value="XM_035817583.1"/>
</dbReference>
<keyword evidence="3 4" id="KW-0443">Lipid metabolism</keyword>
<gene>
    <name evidence="7" type="primary">LOC118413925</name>
</gene>
<dbReference type="InterPro" id="IPR002641">
    <property type="entry name" value="PNPLA_dom"/>
</dbReference>
<dbReference type="CDD" id="cd07220">
    <property type="entry name" value="Pat_PNPLA2"/>
    <property type="match status" value="1"/>
</dbReference>